<evidence type="ECO:0000313" key="3">
    <source>
        <dbReference type="Proteomes" id="UP000597762"/>
    </source>
</evidence>
<sequence>MISFHPCDKRLRNNSELDDQHTKTLAESVQEKVELQNRLEEVEKLRLKFYKQEEENDEFQGLATQELAKVKHLLLNAENQLSKTTEDLKQNKIHLEETEKLSKEMENQIVYLKEQVDSLTIESNLLKEECKARAQAVETLTIDLANHLKEHNK</sequence>
<gene>
    <name evidence="2" type="ORF">SPHA_61478</name>
</gene>
<accession>A0A812DU31</accession>
<keyword evidence="1" id="KW-0175">Coiled coil</keyword>
<proteinExistence type="predicted"/>
<keyword evidence="3" id="KW-1185">Reference proteome</keyword>
<dbReference type="AlphaFoldDB" id="A0A812DU31"/>
<dbReference type="EMBL" id="CAHIKZ030004359">
    <property type="protein sequence ID" value="CAE1309832.1"/>
    <property type="molecule type" value="Genomic_DNA"/>
</dbReference>
<protein>
    <submittedName>
        <fullName evidence="2">GOLGA1</fullName>
    </submittedName>
</protein>
<evidence type="ECO:0000313" key="2">
    <source>
        <dbReference type="EMBL" id="CAE1309832.1"/>
    </source>
</evidence>
<dbReference type="OrthoDB" id="5848685at2759"/>
<feature type="coiled-coil region" evidence="1">
    <location>
        <begin position="25"/>
        <end position="122"/>
    </location>
</feature>
<dbReference type="Proteomes" id="UP000597762">
    <property type="component" value="Unassembled WGS sequence"/>
</dbReference>
<evidence type="ECO:0000256" key="1">
    <source>
        <dbReference type="SAM" id="Coils"/>
    </source>
</evidence>
<name>A0A812DU31_ACAPH</name>
<comment type="caution">
    <text evidence="2">The sequence shown here is derived from an EMBL/GenBank/DDBJ whole genome shotgun (WGS) entry which is preliminary data.</text>
</comment>
<organism evidence="2 3">
    <name type="scientific">Acanthosepion pharaonis</name>
    <name type="common">Pharaoh cuttlefish</name>
    <name type="synonym">Sepia pharaonis</name>
    <dbReference type="NCBI Taxonomy" id="158019"/>
    <lineage>
        <taxon>Eukaryota</taxon>
        <taxon>Metazoa</taxon>
        <taxon>Spiralia</taxon>
        <taxon>Lophotrochozoa</taxon>
        <taxon>Mollusca</taxon>
        <taxon>Cephalopoda</taxon>
        <taxon>Coleoidea</taxon>
        <taxon>Decapodiformes</taxon>
        <taxon>Sepiida</taxon>
        <taxon>Sepiina</taxon>
        <taxon>Sepiidae</taxon>
        <taxon>Acanthosepion</taxon>
    </lineage>
</organism>
<reference evidence="2" key="1">
    <citation type="submission" date="2021-01" db="EMBL/GenBank/DDBJ databases">
        <authorList>
            <person name="Li R."/>
            <person name="Bekaert M."/>
        </authorList>
    </citation>
    <scope>NUCLEOTIDE SEQUENCE</scope>
    <source>
        <strain evidence="2">Farmed</strain>
    </source>
</reference>